<dbReference type="Gene3D" id="3.40.605.10">
    <property type="entry name" value="Aldehyde Dehydrogenase, Chain A, domain 1"/>
    <property type="match status" value="1"/>
</dbReference>
<evidence type="ECO:0000256" key="2">
    <source>
        <dbReference type="ARBA" id="ARBA00023002"/>
    </source>
</evidence>
<reference evidence="5 6" key="1">
    <citation type="journal article" date="2019" name="Int. J. Syst. Evol. Microbiol.">
        <title>The Global Catalogue of Microorganisms (GCM) 10K type strain sequencing project: providing services to taxonomists for standard genome sequencing and annotation.</title>
        <authorList>
            <consortium name="The Broad Institute Genomics Platform"/>
            <consortium name="The Broad Institute Genome Sequencing Center for Infectious Disease"/>
            <person name="Wu L."/>
            <person name="Ma J."/>
        </authorList>
    </citation>
    <scope>NUCLEOTIDE SEQUENCE [LARGE SCALE GENOMIC DNA]</scope>
    <source>
        <strain evidence="5 6">JCM 15478</strain>
    </source>
</reference>
<protein>
    <submittedName>
        <fullName evidence="5">Aldehyde dehydrogenase family protein</fullName>
    </submittedName>
</protein>
<dbReference type="PANTHER" id="PTHR42986:SF1">
    <property type="entry name" value="BENZALDEHYDE DEHYDROGENASE YFMT"/>
    <property type="match status" value="1"/>
</dbReference>
<evidence type="ECO:0000313" key="6">
    <source>
        <dbReference type="Proteomes" id="UP001500016"/>
    </source>
</evidence>
<dbReference type="Gene3D" id="3.40.309.10">
    <property type="entry name" value="Aldehyde Dehydrogenase, Chain A, domain 2"/>
    <property type="match status" value="1"/>
</dbReference>
<dbReference type="Proteomes" id="UP001500016">
    <property type="component" value="Unassembled WGS sequence"/>
</dbReference>
<evidence type="ECO:0000313" key="5">
    <source>
        <dbReference type="EMBL" id="GAA2099792.1"/>
    </source>
</evidence>
<proteinExistence type="inferred from homology"/>
<name>A0ABN2WWT4_9ACTN</name>
<dbReference type="PANTHER" id="PTHR42986">
    <property type="entry name" value="BENZALDEHYDE DEHYDROGENASE YFMT"/>
    <property type="match status" value="1"/>
</dbReference>
<feature type="domain" description="Aldehyde dehydrogenase" evidence="4">
    <location>
        <begin position="27"/>
        <end position="461"/>
    </location>
</feature>
<sequence length="488" mass="51871">MSYFAKLALQYIDGVWRPGTGSWDLIDFDPYSGEKLASVTVATASEVDQAYRAAERTQRDWAAAGGASRARSGGGFARREIFERAVRLIEERADRLAEVLITETGTPRARAEFELGLAQEILREACGLAVRPGGRMLPSPVEGKENLLHREPVGVVGVISPFHYPFLLALGAVAPALALGNAVVLKPHQNTPVSGGTLVAELLEEAGLPPGLLNVLITDIAEIGDALIEHPVPRVISFTGSDKTARHVAAVAAGHFKRTVLELRGSSSFIVLDDADLAQAAQAAAFSRFVHRGQGGGASVSRVLVHRDVEREFTEEFTARVRALRAGDPRDPETRIGPLLSPAQADAVVALADHAIGEGAVALVRGEAEGSLVRPTVLSGLAPDSALLRQEIFGPVAALLPFDGDEEAARLTNDAPFGLGAAVHTRDVQRGLALARRIETGVVHLNGPGALDEPSVPFGGRLRGEGAWEAFTTQRWVSVQHGRSEFPF</sequence>
<dbReference type="InterPro" id="IPR016161">
    <property type="entry name" value="Ald_DH/histidinol_DH"/>
</dbReference>
<dbReference type="RefSeq" id="WP_344534294.1">
    <property type="nucleotide sequence ID" value="NZ_BAAAPE010000022.1"/>
</dbReference>
<keyword evidence="6" id="KW-1185">Reference proteome</keyword>
<dbReference type="InterPro" id="IPR015590">
    <property type="entry name" value="Aldehyde_DH_dom"/>
</dbReference>
<accession>A0ABN2WWT4</accession>
<comment type="caution">
    <text evidence="5">The sequence shown here is derived from an EMBL/GenBank/DDBJ whole genome shotgun (WGS) entry which is preliminary data.</text>
</comment>
<keyword evidence="3" id="KW-0520">NAD</keyword>
<evidence type="ECO:0000259" key="4">
    <source>
        <dbReference type="Pfam" id="PF00171"/>
    </source>
</evidence>
<evidence type="ECO:0000256" key="1">
    <source>
        <dbReference type="ARBA" id="ARBA00009986"/>
    </source>
</evidence>
<gene>
    <name evidence="5" type="ORF">GCM10009801_71760</name>
</gene>
<dbReference type="SUPFAM" id="SSF53720">
    <property type="entry name" value="ALDH-like"/>
    <property type="match status" value="1"/>
</dbReference>
<keyword evidence="2" id="KW-0560">Oxidoreductase</keyword>
<organism evidence="5 6">
    <name type="scientific">Streptomyces albiaxialis</name>
    <dbReference type="NCBI Taxonomy" id="329523"/>
    <lineage>
        <taxon>Bacteria</taxon>
        <taxon>Bacillati</taxon>
        <taxon>Actinomycetota</taxon>
        <taxon>Actinomycetes</taxon>
        <taxon>Kitasatosporales</taxon>
        <taxon>Streptomycetaceae</taxon>
        <taxon>Streptomyces</taxon>
    </lineage>
</organism>
<dbReference type="InterPro" id="IPR016163">
    <property type="entry name" value="Ald_DH_C"/>
</dbReference>
<dbReference type="EMBL" id="BAAAPE010000022">
    <property type="protein sequence ID" value="GAA2099792.1"/>
    <property type="molecule type" value="Genomic_DNA"/>
</dbReference>
<dbReference type="InterPro" id="IPR016162">
    <property type="entry name" value="Ald_DH_N"/>
</dbReference>
<dbReference type="Pfam" id="PF00171">
    <property type="entry name" value="Aldedh"/>
    <property type="match status" value="1"/>
</dbReference>
<evidence type="ECO:0000256" key="3">
    <source>
        <dbReference type="ARBA" id="ARBA00023027"/>
    </source>
</evidence>
<comment type="similarity">
    <text evidence="1">Belongs to the aldehyde dehydrogenase family.</text>
</comment>